<dbReference type="GO" id="GO:0008033">
    <property type="term" value="P:tRNA processing"/>
    <property type="evidence" value="ECO:0007669"/>
    <property type="project" value="UniProtKB-KW"/>
</dbReference>
<dbReference type="Gene3D" id="1.10.3090.10">
    <property type="entry name" value="cca-adding enzyme, domain 2"/>
    <property type="match status" value="1"/>
</dbReference>
<dbReference type="EMBL" id="DVGB01000031">
    <property type="protein sequence ID" value="HIR01126.1"/>
    <property type="molecule type" value="Genomic_DNA"/>
</dbReference>
<evidence type="ECO:0000259" key="12">
    <source>
        <dbReference type="Pfam" id="PF12627"/>
    </source>
</evidence>
<dbReference type="InterPro" id="IPR032828">
    <property type="entry name" value="PolyA_RNA-bd"/>
</dbReference>
<dbReference type="Pfam" id="PF13735">
    <property type="entry name" value="tRNA_NucTran2_2"/>
    <property type="match status" value="1"/>
</dbReference>
<keyword evidence="7" id="KW-0460">Magnesium</keyword>
<evidence type="ECO:0000259" key="11">
    <source>
        <dbReference type="Pfam" id="PF01966"/>
    </source>
</evidence>
<evidence type="ECO:0000256" key="1">
    <source>
        <dbReference type="ARBA" id="ARBA00001946"/>
    </source>
</evidence>
<accession>A0A9D1D3A9</accession>
<evidence type="ECO:0000259" key="10">
    <source>
        <dbReference type="Pfam" id="PF01743"/>
    </source>
</evidence>
<dbReference type="GO" id="GO:0000166">
    <property type="term" value="F:nucleotide binding"/>
    <property type="evidence" value="ECO:0007669"/>
    <property type="project" value="UniProtKB-KW"/>
</dbReference>
<dbReference type="InterPro" id="IPR032810">
    <property type="entry name" value="CCA-adding_enz_C"/>
</dbReference>
<proteinExistence type="inferred from homology"/>
<dbReference type="InterPro" id="IPR050264">
    <property type="entry name" value="Bact_CCA-adding_enz_type3_sf"/>
</dbReference>
<reference evidence="14" key="2">
    <citation type="journal article" date="2021" name="PeerJ">
        <title>Extensive microbial diversity within the chicken gut microbiome revealed by metagenomics and culture.</title>
        <authorList>
            <person name="Gilroy R."/>
            <person name="Ravi A."/>
            <person name="Getino M."/>
            <person name="Pursley I."/>
            <person name="Horton D.L."/>
            <person name="Alikhan N.F."/>
            <person name="Baker D."/>
            <person name="Gharbi K."/>
            <person name="Hall N."/>
            <person name="Watson M."/>
            <person name="Adriaenssens E.M."/>
            <person name="Foster-Nyarko E."/>
            <person name="Jarju S."/>
            <person name="Secka A."/>
            <person name="Antonio M."/>
            <person name="Oren A."/>
            <person name="Chaudhuri R.R."/>
            <person name="La Ragione R."/>
            <person name="Hildebrand F."/>
            <person name="Pallen M.J."/>
        </authorList>
    </citation>
    <scope>NUCLEOTIDE SEQUENCE</scope>
    <source>
        <strain evidence="14">ChiGjej1B1-2707</strain>
    </source>
</reference>
<organism evidence="14 15">
    <name type="scientific">Candidatus Aveggerthella stercoripullorum</name>
    <dbReference type="NCBI Taxonomy" id="2840688"/>
    <lineage>
        <taxon>Bacteria</taxon>
        <taxon>Bacillati</taxon>
        <taxon>Actinomycetota</taxon>
        <taxon>Coriobacteriia</taxon>
        <taxon>Eggerthellales</taxon>
        <taxon>Eggerthellaceae</taxon>
        <taxon>Eggerthellaceae incertae sedis</taxon>
        <taxon>Candidatus Aveggerthella</taxon>
    </lineage>
</organism>
<comment type="cofactor">
    <cofactor evidence="1">
        <name>Mg(2+)</name>
        <dbReference type="ChEBI" id="CHEBI:18420"/>
    </cofactor>
</comment>
<dbReference type="InterPro" id="IPR043519">
    <property type="entry name" value="NT_sf"/>
</dbReference>
<evidence type="ECO:0000313" key="15">
    <source>
        <dbReference type="Proteomes" id="UP000824261"/>
    </source>
</evidence>
<dbReference type="InterPro" id="IPR002646">
    <property type="entry name" value="PolA_pol_head_dom"/>
</dbReference>
<evidence type="ECO:0000256" key="5">
    <source>
        <dbReference type="ARBA" id="ARBA00022723"/>
    </source>
</evidence>
<evidence type="ECO:0000256" key="7">
    <source>
        <dbReference type="ARBA" id="ARBA00022842"/>
    </source>
</evidence>
<feature type="domain" description="Poly A polymerase head" evidence="10">
    <location>
        <begin position="35"/>
        <end position="159"/>
    </location>
</feature>
<dbReference type="PANTHER" id="PTHR46173:SF1">
    <property type="entry name" value="CCA TRNA NUCLEOTIDYLTRANSFERASE 1, MITOCHONDRIAL"/>
    <property type="match status" value="1"/>
</dbReference>
<name>A0A9D1D3A9_9ACTN</name>
<dbReference type="SUPFAM" id="SSF81301">
    <property type="entry name" value="Nucleotidyltransferase"/>
    <property type="match status" value="1"/>
</dbReference>
<feature type="domain" description="tRNA nucleotidyltransferase/poly(A) polymerase RNA and SrmB- binding" evidence="12">
    <location>
        <begin position="186"/>
        <end position="230"/>
    </location>
</feature>
<keyword evidence="6" id="KW-0547">Nucleotide-binding</keyword>
<evidence type="ECO:0000256" key="4">
    <source>
        <dbReference type="ARBA" id="ARBA00022695"/>
    </source>
</evidence>
<keyword evidence="4" id="KW-0548">Nucleotidyltransferase</keyword>
<dbReference type="Proteomes" id="UP000824261">
    <property type="component" value="Unassembled WGS sequence"/>
</dbReference>
<feature type="domain" description="CCA-adding enzyme C-terminal" evidence="13">
    <location>
        <begin position="405"/>
        <end position="454"/>
    </location>
</feature>
<comment type="caution">
    <text evidence="14">The sequence shown here is derived from an EMBL/GenBank/DDBJ whole genome shotgun (WGS) entry which is preliminary data.</text>
</comment>
<dbReference type="GO" id="GO:0000049">
    <property type="term" value="F:tRNA binding"/>
    <property type="evidence" value="ECO:0007669"/>
    <property type="project" value="TreeGrafter"/>
</dbReference>
<reference evidence="14" key="1">
    <citation type="submission" date="2020-10" db="EMBL/GenBank/DDBJ databases">
        <authorList>
            <person name="Gilroy R."/>
        </authorList>
    </citation>
    <scope>NUCLEOTIDE SEQUENCE</scope>
    <source>
        <strain evidence="14">ChiGjej1B1-2707</strain>
    </source>
</reference>
<dbReference type="Pfam" id="PF01743">
    <property type="entry name" value="PolyA_pol"/>
    <property type="match status" value="1"/>
</dbReference>
<dbReference type="CDD" id="cd05398">
    <property type="entry name" value="NT_ClassII-CCAase"/>
    <property type="match status" value="1"/>
</dbReference>
<sequence length="459" mass="50444">MANNDNREASDAVKVAVPAWALFVLDELEAAGFEAWFVGGFVRDALLGRAAYDVDVATSAAWEQVRDVFSSQGVAVIETGAKHGTVTVRSAGHNVEVTTYRVDGAYADGRHPDSVSRAHSIEEDLARRDFTMNAVAYHPRKGLLDPFGGIGDMRRCVIRAVGDADARLQEDALRVLRAVRFASQLGFAVEPETEDALFRRANGIAALSGERVSHEMDGILCGTSVHDAIMRYARIIGIAIPELLELEGLDQRNPYHVYDVLEHTAWAVQHTRPDLLVRWAAFLHDFGKPSCCTVDENGRGRFYGHPACSVELARGVLKRMRKSARFSADVLTLVEWHDADIAPTPKSVKRMLARLDGRADVLRALCELKRGDARAQSERARGKLENASAVERTLDEVLAANEAFTVRDLEMNGEDVLALGVPRGPEVGRALQAALDAVIEGLVPNEREALRSFVRRKNF</sequence>
<dbReference type="AlphaFoldDB" id="A0A9D1D3A9"/>
<evidence type="ECO:0000256" key="2">
    <source>
        <dbReference type="ARBA" id="ARBA00022679"/>
    </source>
</evidence>
<dbReference type="Gene3D" id="3.30.460.10">
    <property type="entry name" value="Beta Polymerase, domain 2"/>
    <property type="match status" value="1"/>
</dbReference>
<evidence type="ECO:0000256" key="9">
    <source>
        <dbReference type="RuleBase" id="RU003953"/>
    </source>
</evidence>
<dbReference type="GO" id="GO:0046872">
    <property type="term" value="F:metal ion binding"/>
    <property type="evidence" value="ECO:0007669"/>
    <property type="project" value="UniProtKB-KW"/>
</dbReference>
<dbReference type="PANTHER" id="PTHR46173">
    <property type="entry name" value="CCA TRNA NUCLEOTIDYLTRANSFERASE 1, MITOCHONDRIAL"/>
    <property type="match status" value="1"/>
</dbReference>
<keyword evidence="2 9" id="KW-0808">Transferase</keyword>
<evidence type="ECO:0000259" key="13">
    <source>
        <dbReference type="Pfam" id="PF13735"/>
    </source>
</evidence>
<keyword evidence="5" id="KW-0479">Metal-binding</keyword>
<dbReference type="SUPFAM" id="SSF81891">
    <property type="entry name" value="Poly A polymerase C-terminal region-like"/>
    <property type="match status" value="1"/>
</dbReference>
<gene>
    <name evidence="14" type="ORF">IAA69_02540</name>
</gene>
<evidence type="ECO:0000313" key="14">
    <source>
        <dbReference type="EMBL" id="HIR01126.1"/>
    </source>
</evidence>
<evidence type="ECO:0000256" key="8">
    <source>
        <dbReference type="ARBA" id="ARBA00022884"/>
    </source>
</evidence>
<dbReference type="InterPro" id="IPR006674">
    <property type="entry name" value="HD_domain"/>
</dbReference>
<dbReference type="GO" id="GO:0016779">
    <property type="term" value="F:nucleotidyltransferase activity"/>
    <property type="evidence" value="ECO:0007669"/>
    <property type="project" value="UniProtKB-KW"/>
</dbReference>
<comment type="similarity">
    <text evidence="9">Belongs to the tRNA nucleotidyltransferase/poly(A) polymerase family.</text>
</comment>
<keyword evidence="3" id="KW-0819">tRNA processing</keyword>
<evidence type="ECO:0000256" key="6">
    <source>
        <dbReference type="ARBA" id="ARBA00022741"/>
    </source>
</evidence>
<evidence type="ECO:0000256" key="3">
    <source>
        <dbReference type="ARBA" id="ARBA00022694"/>
    </source>
</evidence>
<keyword evidence="8 9" id="KW-0694">RNA-binding</keyword>
<dbReference type="Gene3D" id="1.10.246.80">
    <property type="match status" value="1"/>
</dbReference>
<dbReference type="Pfam" id="PF12627">
    <property type="entry name" value="PolyA_pol_RNAbd"/>
    <property type="match status" value="1"/>
</dbReference>
<dbReference type="Pfam" id="PF01966">
    <property type="entry name" value="HD"/>
    <property type="match status" value="1"/>
</dbReference>
<protein>
    <submittedName>
        <fullName evidence="14">HD domain-containing protein</fullName>
    </submittedName>
</protein>
<feature type="domain" description="HD" evidence="11">
    <location>
        <begin position="256"/>
        <end position="350"/>
    </location>
</feature>